<dbReference type="STRING" id="1747903.ASR47_1004204"/>
<dbReference type="AlphaFoldDB" id="A0A1A7BYW5"/>
<sequence>MLAKLDKISPAEIYQRLAPALTSVISADTATEMTRYYNTACGKQVIYKKYNSGAQLIMPGATKAVPPEEKEERKRAAYVKASQELDEAEPAIEHEAFKLVQLINKEKR</sequence>
<proteinExistence type="predicted"/>
<keyword evidence="2" id="KW-1185">Reference proteome</keyword>
<protein>
    <submittedName>
        <fullName evidence="1">Uncharacterized protein</fullName>
    </submittedName>
</protein>
<evidence type="ECO:0000313" key="1">
    <source>
        <dbReference type="EMBL" id="OBV37929.1"/>
    </source>
</evidence>
<comment type="caution">
    <text evidence="1">The sequence shown here is derived from an EMBL/GenBank/DDBJ whole genome shotgun (WGS) entry which is preliminary data.</text>
</comment>
<accession>A0A1A7BYW5</accession>
<dbReference type="Proteomes" id="UP000092713">
    <property type="component" value="Unassembled WGS sequence"/>
</dbReference>
<dbReference type="EMBL" id="LOCQ01000059">
    <property type="protein sequence ID" value="OBV37929.1"/>
    <property type="molecule type" value="Genomic_DNA"/>
</dbReference>
<gene>
    <name evidence="1" type="ORF">ASR47_1004204</name>
</gene>
<dbReference type="OrthoDB" id="8778035at2"/>
<name>A0A1A7BYW5_9BURK</name>
<evidence type="ECO:0000313" key="2">
    <source>
        <dbReference type="Proteomes" id="UP000092713"/>
    </source>
</evidence>
<reference evidence="1 2" key="1">
    <citation type="submission" date="2016-04" db="EMBL/GenBank/DDBJ databases">
        <title>Draft genome sequence of Janthinobacterium psychrotolerans sp. nov., isolated from freshwater sediments in Denmark.</title>
        <authorList>
            <person name="Gong X."/>
            <person name="Skrivergaard S."/>
            <person name="Korsgaard B.S."/>
            <person name="Schreiber L."/>
            <person name="Marshall I.P."/>
            <person name="Finster K."/>
            <person name="Schramm A."/>
        </authorList>
    </citation>
    <scope>NUCLEOTIDE SEQUENCE [LARGE SCALE GENOMIC DNA]</scope>
    <source>
        <strain evidence="1 2">S3-2</strain>
    </source>
</reference>
<organism evidence="1 2">
    <name type="scientific">Janthinobacterium psychrotolerans</name>
    <dbReference type="NCBI Taxonomy" id="1747903"/>
    <lineage>
        <taxon>Bacteria</taxon>
        <taxon>Pseudomonadati</taxon>
        <taxon>Pseudomonadota</taxon>
        <taxon>Betaproteobacteria</taxon>
        <taxon>Burkholderiales</taxon>
        <taxon>Oxalobacteraceae</taxon>
        <taxon>Janthinobacterium</taxon>
    </lineage>
</organism>
<dbReference type="RefSeq" id="WP_065309454.1">
    <property type="nucleotide sequence ID" value="NZ_LOCQ01000059.1"/>
</dbReference>